<protein>
    <submittedName>
        <fullName evidence="2">Helix-turn-helix domain-containing protein</fullName>
    </submittedName>
</protein>
<dbReference type="EMBL" id="CP047394">
    <property type="protein sequence ID" value="QHE59916.1"/>
    <property type="molecule type" value="Genomic_DNA"/>
</dbReference>
<organism evidence="2 3">
    <name type="scientific">Rossellomorea vietnamensis</name>
    <dbReference type="NCBI Taxonomy" id="218284"/>
    <lineage>
        <taxon>Bacteria</taxon>
        <taxon>Bacillati</taxon>
        <taxon>Bacillota</taxon>
        <taxon>Bacilli</taxon>
        <taxon>Bacillales</taxon>
        <taxon>Bacillaceae</taxon>
        <taxon>Rossellomorea</taxon>
    </lineage>
</organism>
<dbReference type="Proteomes" id="UP000465062">
    <property type="component" value="Chromosome"/>
</dbReference>
<dbReference type="AlphaFoldDB" id="A0A6I6UNW4"/>
<name>A0A6I6UNW4_9BACI</name>
<evidence type="ECO:0000259" key="1">
    <source>
        <dbReference type="Pfam" id="PF12728"/>
    </source>
</evidence>
<gene>
    <name evidence="2" type="ORF">FHE72_01900</name>
</gene>
<dbReference type="Pfam" id="PF12728">
    <property type="entry name" value="HTH_17"/>
    <property type="match status" value="1"/>
</dbReference>
<dbReference type="KEGG" id="bvq:FHE72_01900"/>
<dbReference type="InterPro" id="IPR041657">
    <property type="entry name" value="HTH_17"/>
</dbReference>
<dbReference type="RefSeq" id="WP_159361047.1">
    <property type="nucleotide sequence ID" value="NZ_CP047394.1"/>
</dbReference>
<reference evidence="2 3" key="1">
    <citation type="submission" date="2019-06" db="EMBL/GenBank/DDBJ databases">
        <title>An operon consisting of a P-type ATPase gene and a transcriptional regular gene given the different cadmium resistance in Bacillus vietamensis 151-6 and Bacillus marisflavi 151-25.</title>
        <authorList>
            <person name="Yu X."/>
        </authorList>
    </citation>
    <scope>NUCLEOTIDE SEQUENCE [LARGE SCALE GENOMIC DNA]</scope>
    <source>
        <strain evidence="2 3">151-6</strain>
    </source>
</reference>
<accession>A0A6I6UNW4</accession>
<feature type="domain" description="Helix-turn-helix" evidence="1">
    <location>
        <begin position="17"/>
        <end position="69"/>
    </location>
</feature>
<evidence type="ECO:0000313" key="2">
    <source>
        <dbReference type="EMBL" id="QHE59916.1"/>
    </source>
</evidence>
<evidence type="ECO:0000313" key="3">
    <source>
        <dbReference type="Proteomes" id="UP000465062"/>
    </source>
</evidence>
<proteinExistence type="predicted"/>
<sequence length="79" mass="8906">MNTTKQFTTWDSLPDTLTATHIAQFLGISRKTVYELFKLNVAHGGIPNFEIGTSKRVEKSDLEIWIADQKQKKSSSHAV</sequence>